<dbReference type="InterPro" id="IPR007345">
    <property type="entry name" value="Polysacch_pyruvyl_Trfase"/>
</dbReference>
<gene>
    <name evidence="2" type="ORF">CGS56_08590</name>
</gene>
<dbReference type="RefSeq" id="WP_097785548.1">
    <property type="nucleotide sequence ID" value="NZ_JAHQYW010000032.1"/>
</dbReference>
<evidence type="ECO:0000259" key="1">
    <source>
        <dbReference type="Pfam" id="PF04230"/>
    </source>
</evidence>
<proteinExistence type="predicted"/>
<organism evidence="2 3">
    <name type="scientific">Faecalibacterium prausnitzii</name>
    <dbReference type="NCBI Taxonomy" id="853"/>
    <lineage>
        <taxon>Bacteria</taxon>
        <taxon>Bacillati</taxon>
        <taxon>Bacillota</taxon>
        <taxon>Clostridia</taxon>
        <taxon>Eubacteriales</taxon>
        <taxon>Oscillospiraceae</taxon>
        <taxon>Faecalibacterium</taxon>
    </lineage>
</organism>
<dbReference type="Pfam" id="PF04230">
    <property type="entry name" value="PS_pyruv_trans"/>
    <property type="match status" value="1"/>
</dbReference>
<dbReference type="Proteomes" id="UP000220157">
    <property type="component" value="Unassembled WGS sequence"/>
</dbReference>
<sequence>MKRLKTVLQNIRDNLILFYICSKLRIIHACHKQAIVFISTPTHGNLGDQAIVYSQYRFFESMRLSKRIVEIHRYCYERWKEKFSKIIDRTDVIVIDGGGNMGSLWPEEEHKMQDIAIRFSHNPVFVFPQTASYANDEIGQQEIACSRKAYGVNKNFFVFARDEGTLNTIRNHMPEVHCMYTPDMVMFVDNAQTHQQREGILLCLRKDAERVLTVDQVEELKTGLNESGLEITESSTVITDAVWKFQRKKVLQKKWNEFSSVQLVVTDRLHGMVFSAITGTPCIALDNISHKVYGAYQWLSYLPYLRFCSSIDEAEEAAKELLELPPQNYNQGPLLPYYNEMRNVVKNAIENVEQVPNGD</sequence>
<accession>A0A2A7A8T0</accession>
<name>A0A2A7A8T0_9FIRM</name>
<dbReference type="EMBL" id="NMTW01000036">
    <property type="protein sequence ID" value="PDX75560.1"/>
    <property type="molecule type" value="Genomic_DNA"/>
</dbReference>
<dbReference type="AlphaFoldDB" id="A0A2A7A8T0"/>
<comment type="caution">
    <text evidence="2">The sequence shown here is derived from an EMBL/GenBank/DDBJ whole genome shotgun (WGS) entry which is preliminary data.</text>
</comment>
<feature type="domain" description="Polysaccharide pyruvyl transferase" evidence="1">
    <location>
        <begin position="45"/>
        <end position="287"/>
    </location>
</feature>
<evidence type="ECO:0000313" key="2">
    <source>
        <dbReference type="EMBL" id="PDX75560.1"/>
    </source>
</evidence>
<protein>
    <recommendedName>
        <fullName evidence="1">Polysaccharide pyruvyl transferase domain-containing protein</fullName>
    </recommendedName>
</protein>
<evidence type="ECO:0000313" key="3">
    <source>
        <dbReference type="Proteomes" id="UP000220157"/>
    </source>
</evidence>
<reference evidence="2 3" key="1">
    <citation type="journal article" date="2017" name="Front. Microbiol.">
        <title>New Insights into the Diversity of the Genus Faecalibacterium.</title>
        <authorList>
            <person name="Benevides L."/>
            <person name="Burman S."/>
            <person name="Martin R."/>
            <person name="Robert V."/>
            <person name="Thomas M."/>
            <person name="Miquel S."/>
            <person name="Chain F."/>
            <person name="Sokol H."/>
            <person name="Bermudez-Humaran L.G."/>
            <person name="Morrison M."/>
            <person name="Langella P."/>
            <person name="Azevedo V.A."/>
            <person name="Chatel J.M."/>
            <person name="Soares S."/>
        </authorList>
    </citation>
    <scope>NUCLEOTIDE SEQUENCE [LARGE SCALE GENOMIC DNA]</scope>
    <source>
        <strain evidence="2 3">CNCM I 4573</strain>
    </source>
</reference>